<dbReference type="InterPro" id="IPR051013">
    <property type="entry name" value="MBL_superfamily_lactonases"/>
</dbReference>
<dbReference type="InterPro" id="IPR001279">
    <property type="entry name" value="Metallo-B-lactamas"/>
</dbReference>
<keyword evidence="7" id="KW-1185">Reference proteome</keyword>
<feature type="domain" description="Metallo-beta-lactamase" evidence="5">
    <location>
        <begin position="16"/>
        <end position="247"/>
    </location>
</feature>
<dbReference type="RefSeq" id="WP_149428630.1">
    <property type="nucleotide sequence ID" value="NZ_VLNY01000001.1"/>
</dbReference>
<dbReference type="Gene3D" id="3.60.15.10">
    <property type="entry name" value="Ribonuclease Z/Hydroxyacylglutathione hydrolase-like"/>
    <property type="match status" value="1"/>
</dbReference>
<evidence type="ECO:0000256" key="1">
    <source>
        <dbReference type="ARBA" id="ARBA00007749"/>
    </source>
</evidence>
<evidence type="ECO:0000256" key="2">
    <source>
        <dbReference type="ARBA" id="ARBA00022723"/>
    </source>
</evidence>
<dbReference type="Proteomes" id="UP000322244">
    <property type="component" value="Unassembled WGS sequence"/>
</dbReference>
<protein>
    <submittedName>
        <fullName evidence="6">MBL fold metallo-hydrolase</fullName>
    </submittedName>
</protein>
<gene>
    <name evidence="6" type="ORF">FOY51_02700</name>
</gene>
<evidence type="ECO:0000256" key="3">
    <source>
        <dbReference type="ARBA" id="ARBA00022801"/>
    </source>
</evidence>
<dbReference type="EMBL" id="VLNY01000001">
    <property type="protein sequence ID" value="KAA0024855.1"/>
    <property type="molecule type" value="Genomic_DNA"/>
</dbReference>
<keyword evidence="2" id="KW-0479">Metal-binding</keyword>
<accession>A0A5A7SK67</accession>
<comment type="caution">
    <text evidence="6">The sequence shown here is derived from an EMBL/GenBank/DDBJ whole genome shotgun (WGS) entry which is preliminary data.</text>
</comment>
<dbReference type="Pfam" id="PF00753">
    <property type="entry name" value="Lactamase_B"/>
    <property type="match status" value="1"/>
</dbReference>
<evidence type="ECO:0000256" key="4">
    <source>
        <dbReference type="ARBA" id="ARBA00022833"/>
    </source>
</evidence>
<name>A0A5A7SK67_9NOCA</name>
<evidence type="ECO:0000313" key="6">
    <source>
        <dbReference type="EMBL" id="KAA0024855.1"/>
    </source>
</evidence>
<dbReference type="SMART" id="SM00849">
    <property type="entry name" value="Lactamase_B"/>
    <property type="match status" value="1"/>
</dbReference>
<proteinExistence type="inferred from homology"/>
<comment type="similarity">
    <text evidence="1">Belongs to the metallo-beta-lactamase superfamily.</text>
</comment>
<dbReference type="AlphaFoldDB" id="A0A5A7SK67"/>
<sequence length="258" mass="28859">MEVHHLNCGTMSLGVVDHCLLVETADSLVLIDSGFGIDCVRAPDDILGFARHLMRPALDENETAIRQIERLGFAPTDVRHIVLTHLDLDHAGGIADFPWATVHVHGPEFRAAMKPSRSDRFRYRAQEWAHDPRWKLNESGGSERWFGFKSVRDLDGLPPEILVVPLYGHTRGHVGVAVDTGTGWLLHCGDAFLTELQFNPLLPGLFFADALYGAPDPKLAFARLSNLRRLIDLNNRHSDEVTVFSSHDRTAFNRLASR</sequence>
<dbReference type="CDD" id="cd07742">
    <property type="entry name" value="metallo-hydrolase-like_MBL-fold"/>
    <property type="match status" value="1"/>
</dbReference>
<reference evidence="6 7" key="1">
    <citation type="submission" date="2019-07" db="EMBL/GenBank/DDBJ databases">
        <title>Rhodococcus cavernicolus sp. nov., isolated from a cave.</title>
        <authorList>
            <person name="Lee S.D."/>
        </authorList>
    </citation>
    <scope>NUCLEOTIDE SEQUENCE [LARGE SCALE GENOMIC DNA]</scope>
    <source>
        <strain evidence="6 7">C1-24</strain>
    </source>
</reference>
<evidence type="ECO:0000313" key="7">
    <source>
        <dbReference type="Proteomes" id="UP000322244"/>
    </source>
</evidence>
<dbReference type="PANTHER" id="PTHR42978:SF3">
    <property type="entry name" value="BLR3078 PROTEIN"/>
    <property type="match status" value="1"/>
</dbReference>
<dbReference type="PANTHER" id="PTHR42978">
    <property type="entry name" value="QUORUM-QUENCHING LACTONASE YTNP-RELATED-RELATED"/>
    <property type="match status" value="1"/>
</dbReference>
<evidence type="ECO:0000259" key="5">
    <source>
        <dbReference type="SMART" id="SM00849"/>
    </source>
</evidence>
<dbReference type="GO" id="GO:0046872">
    <property type="term" value="F:metal ion binding"/>
    <property type="evidence" value="ECO:0007669"/>
    <property type="project" value="UniProtKB-KW"/>
</dbReference>
<dbReference type="SUPFAM" id="SSF56281">
    <property type="entry name" value="Metallo-hydrolase/oxidoreductase"/>
    <property type="match status" value="1"/>
</dbReference>
<dbReference type="OrthoDB" id="3196337at2"/>
<dbReference type="InterPro" id="IPR036866">
    <property type="entry name" value="RibonucZ/Hydroxyglut_hydro"/>
</dbReference>
<organism evidence="6 7">
    <name type="scientific">Antrihabitans cavernicola</name>
    <dbReference type="NCBI Taxonomy" id="2495913"/>
    <lineage>
        <taxon>Bacteria</taxon>
        <taxon>Bacillati</taxon>
        <taxon>Actinomycetota</taxon>
        <taxon>Actinomycetes</taxon>
        <taxon>Mycobacteriales</taxon>
        <taxon>Nocardiaceae</taxon>
        <taxon>Antrihabitans</taxon>
    </lineage>
</organism>
<keyword evidence="4" id="KW-0862">Zinc</keyword>
<dbReference type="GO" id="GO:0016787">
    <property type="term" value="F:hydrolase activity"/>
    <property type="evidence" value="ECO:0007669"/>
    <property type="project" value="UniProtKB-KW"/>
</dbReference>
<keyword evidence="3 6" id="KW-0378">Hydrolase</keyword>